<keyword evidence="2" id="KW-1185">Reference proteome</keyword>
<protein>
    <submittedName>
        <fullName evidence="1">21155_t:CDS:1</fullName>
    </submittedName>
</protein>
<reference evidence="1" key="1">
    <citation type="submission" date="2021-06" db="EMBL/GenBank/DDBJ databases">
        <authorList>
            <person name="Kallberg Y."/>
            <person name="Tangrot J."/>
            <person name="Rosling A."/>
        </authorList>
    </citation>
    <scope>NUCLEOTIDE SEQUENCE</scope>
    <source>
        <strain evidence="1">MA453B</strain>
    </source>
</reference>
<comment type="caution">
    <text evidence="1">The sequence shown here is derived from an EMBL/GenBank/DDBJ whole genome shotgun (WGS) entry which is preliminary data.</text>
</comment>
<proteinExistence type="predicted"/>
<dbReference type="AlphaFoldDB" id="A0A9N9JCU1"/>
<dbReference type="EMBL" id="CAJVPY010019051">
    <property type="protein sequence ID" value="CAG8769951.1"/>
    <property type="molecule type" value="Genomic_DNA"/>
</dbReference>
<dbReference type="Proteomes" id="UP000789405">
    <property type="component" value="Unassembled WGS sequence"/>
</dbReference>
<organism evidence="1 2">
    <name type="scientific">Dentiscutata erythropus</name>
    <dbReference type="NCBI Taxonomy" id="1348616"/>
    <lineage>
        <taxon>Eukaryota</taxon>
        <taxon>Fungi</taxon>
        <taxon>Fungi incertae sedis</taxon>
        <taxon>Mucoromycota</taxon>
        <taxon>Glomeromycotina</taxon>
        <taxon>Glomeromycetes</taxon>
        <taxon>Diversisporales</taxon>
        <taxon>Gigasporaceae</taxon>
        <taxon>Dentiscutata</taxon>
    </lineage>
</organism>
<name>A0A9N9JCU1_9GLOM</name>
<evidence type="ECO:0000313" key="2">
    <source>
        <dbReference type="Proteomes" id="UP000789405"/>
    </source>
</evidence>
<evidence type="ECO:0000313" key="1">
    <source>
        <dbReference type="EMBL" id="CAG8769951.1"/>
    </source>
</evidence>
<accession>A0A9N9JCU1</accession>
<gene>
    <name evidence="1" type="ORF">DERYTH_LOCUS18593</name>
</gene>
<feature type="non-terminal residue" evidence="1">
    <location>
        <position position="1"/>
    </location>
</feature>
<sequence>VLEILNNHVSLEDTISNGSQYLSTQDYSIIESNALANGSSSKVNMIDFNTVSIQNHRNIILNLPQVHISGPEYE</sequence>